<feature type="compositionally biased region" description="Basic and acidic residues" evidence="2">
    <location>
        <begin position="1"/>
        <end position="13"/>
    </location>
</feature>
<dbReference type="EMBL" id="RWGY01000039">
    <property type="protein sequence ID" value="TVU10961.1"/>
    <property type="molecule type" value="Genomic_DNA"/>
</dbReference>
<dbReference type="Gramene" id="TVU10961">
    <property type="protein sequence ID" value="TVU10961"/>
    <property type="gene ID" value="EJB05_44518"/>
</dbReference>
<dbReference type="AlphaFoldDB" id="A0A5J9TJW9"/>
<sequence>MSGSRRSSEEQAKKKLKTHKTSSKDSSDKAVSEANATALGAAVPSANQPKTSHSAKPSFAFKPPVIRSALDLFSIPEDGGSNSSGSKVQSIPKKVISKGSSFVAKDVSASTVDIHDASAAEKAKIQDKASKGADSVLVKSGSKAKIQDKTCVKVPDIPPVAPVHDEGVAEASAQDRSQVQLPSKPGVGLREPLSPSAGGDLFLHSVFEAMLGEFLPFDMTFDSVEAARGSLALCDEVSSNPSAAAPFVAAAERVRFPQVENELVLQGGDALYKSLLSSQMKSLAITQASLRQFNELTLARADRDRLRHDLSALEAKIKEKEDALALNERRVIDLSVEKETLVKSTEDFKAKVASLEKQLEDHDSSLAEALEANRVLRGKVESADQEAASFVEAKELRLSSLCSHIQDALISVGTTPDQIPENASTEQRQSWLSVNIPYVVKACRAFSTNAVQLAIRDLLHSPDVEGSNALAKVASVDFKFSAVDSTPRPVVEALMKVASHFDESFWNLVQSVGRLPQSEASSDISLSEFATPEPSSKVSLSEFASAGPSSPRKARVEDAIEILSSSSSEFVLSTDSDPLSPVEGVEGHVFPPGNLVGVIRLGLPVSEVSGGRKSRDASSPS</sequence>
<evidence type="ECO:0000313" key="4">
    <source>
        <dbReference type="Proteomes" id="UP000324897"/>
    </source>
</evidence>
<name>A0A5J9TJW9_9POAL</name>
<accession>A0A5J9TJW9</accession>
<evidence type="ECO:0000256" key="1">
    <source>
        <dbReference type="SAM" id="Coils"/>
    </source>
</evidence>
<reference evidence="3 4" key="1">
    <citation type="journal article" date="2019" name="Sci. Rep.">
        <title>A high-quality genome of Eragrostis curvula grass provides insights into Poaceae evolution and supports new strategies to enhance forage quality.</title>
        <authorList>
            <person name="Carballo J."/>
            <person name="Santos B.A.C.M."/>
            <person name="Zappacosta D."/>
            <person name="Garbus I."/>
            <person name="Selva J.P."/>
            <person name="Gallo C.A."/>
            <person name="Diaz A."/>
            <person name="Albertini E."/>
            <person name="Caccamo M."/>
            <person name="Echenique V."/>
        </authorList>
    </citation>
    <scope>NUCLEOTIDE SEQUENCE [LARGE SCALE GENOMIC DNA]</scope>
    <source>
        <strain evidence="4">cv. Victoria</strain>
        <tissue evidence="3">Leaf</tissue>
    </source>
</reference>
<feature type="coiled-coil region" evidence="1">
    <location>
        <begin position="296"/>
        <end position="386"/>
    </location>
</feature>
<gene>
    <name evidence="3" type="ORF">EJB05_44518</name>
</gene>
<keyword evidence="4" id="KW-1185">Reference proteome</keyword>
<feature type="region of interest" description="Disordered" evidence="2">
    <location>
        <begin position="1"/>
        <end position="60"/>
    </location>
</feature>
<dbReference type="Proteomes" id="UP000324897">
    <property type="component" value="Chromosome 3"/>
</dbReference>
<feature type="region of interest" description="Disordered" evidence="2">
    <location>
        <begin position="167"/>
        <end position="189"/>
    </location>
</feature>
<organism evidence="3 4">
    <name type="scientific">Eragrostis curvula</name>
    <name type="common">weeping love grass</name>
    <dbReference type="NCBI Taxonomy" id="38414"/>
    <lineage>
        <taxon>Eukaryota</taxon>
        <taxon>Viridiplantae</taxon>
        <taxon>Streptophyta</taxon>
        <taxon>Embryophyta</taxon>
        <taxon>Tracheophyta</taxon>
        <taxon>Spermatophyta</taxon>
        <taxon>Magnoliopsida</taxon>
        <taxon>Liliopsida</taxon>
        <taxon>Poales</taxon>
        <taxon>Poaceae</taxon>
        <taxon>PACMAD clade</taxon>
        <taxon>Chloridoideae</taxon>
        <taxon>Eragrostideae</taxon>
        <taxon>Eragrostidinae</taxon>
        <taxon>Eragrostis</taxon>
    </lineage>
</organism>
<protein>
    <submittedName>
        <fullName evidence="3">Uncharacterized protein</fullName>
    </submittedName>
</protein>
<feature type="non-terminal residue" evidence="3">
    <location>
        <position position="1"/>
    </location>
</feature>
<comment type="caution">
    <text evidence="3">The sequence shown here is derived from an EMBL/GenBank/DDBJ whole genome shotgun (WGS) entry which is preliminary data.</text>
</comment>
<proteinExistence type="predicted"/>
<evidence type="ECO:0000313" key="3">
    <source>
        <dbReference type="EMBL" id="TVU10961.1"/>
    </source>
</evidence>
<keyword evidence="1" id="KW-0175">Coiled coil</keyword>
<evidence type="ECO:0000256" key="2">
    <source>
        <dbReference type="SAM" id="MobiDB-lite"/>
    </source>
</evidence>
<feature type="compositionally biased region" description="Polar residues" evidence="2">
    <location>
        <begin position="45"/>
        <end position="55"/>
    </location>
</feature>
<feature type="compositionally biased region" description="Basic and acidic residues" evidence="2">
    <location>
        <begin position="22"/>
        <end position="31"/>
    </location>
</feature>